<sequence>MQIPTEYESTFNNVDSEAPEQEVTNHIEYNNIWEQVTDIVEQARDGDQDDATLERTYSILNETYRITFELLKTRSTILERKKKCINRQLNDANHMIYLVPRSPVGYLRAGRIYIDYGYQQRAFILFSRGLQLVPQTDEHYDLLTQGKNEALSRAKKRFDILSRLPLDIRHEIIDNYFSRKELTQFTRVCSSWRKMIINYSKLWKQILAVEWNDKPKEGEIPVHTLLPSISQHIQELELPQNTKTSTYMNNIPTTPLPPPISYVRFIPSFVSVAQSLTSLDISFSRKAYEVPLFSDILMNLPNLTTLRYDVQQRVYQPLVLFPITISSPTRLKRVAIQSDREKINDIELQKLLTNSPDLRCLSIGNCDDSVYETIGKYGHNIKELNIDQSAEEPMSLGSDEYCSDDTVGLKHFSASGFDSPSCLLPMIKENHITLRTLTLRLKFKSITAPGWSSLFTSYPLSNLIHLNIHDFDNYDLTLDESNELGDFQFENHISICKTILPIMMVMNKMPHLQTLFLSHVAPIPDSVVDTFKDLPNLSQLVLDGCNFNSRKMKEFLELCGEKSKTNKSLEKLVISDQPMNINHDIVYAASKIQSLTWLDFNYMHGEEELAKNLVPNIVKLPLLEHIKISHMDMELRDLFALRNCSLLRYIELDKNYWITPENIKQVAFPSHVEVVYQQVFNRFL</sequence>
<evidence type="ECO:0000313" key="3">
    <source>
        <dbReference type="EMBL" id="KAG2219273.1"/>
    </source>
</evidence>
<dbReference type="EMBL" id="JAEPRB010000187">
    <property type="protein sequence ID" value="KAG2219273.1"/>
    <property type="molecule type" value="Genomic_DNA"/>
</dbReference>
<dbReference type="GO" id="GO:0019005">
    <property type="term" value="C:SCF ubiquitin ligase complex"/>
    <property type="evidence" value="ECO:0007669"/>
    <property type="project" value="TreeGrafter"/>
</dbReference>
<dbReference type="Proteomes" id="UP000646827">
    <property type="component" value="Unassembled WGS sequence"/>
</dbReference>
<organism evidence="3 4">
    <name type="scientific">Circinella minor</name>
    <dbReference type="NCBI Taxonomy" id="1195481"/>
    <lineage>
        <taxon>Eukaryota</taxon>
        <taxon>Fungi</taxon>
        <taxon>Fungi incertae sedis</taxon>
        <taxon>Mucoromycota</taxon>
        <taxon>Mucoromycotina</taxon>
        <taxon>Mucoromycetes</taxon>
        <taxon>Mucorales</taxon>
        <taxon>Lichtheimiaceae</taxon>
        <taxon>Circinella</taxon>
    </lineage>
</organism>
<protein>
    <recommendedName>
        <fullName evidence="2">F-box domain-containing protein</fullName>
    </recommendedName>
</protein>
<evidence type="ECO:0000256" key="1">
    <source>
        <dbReference type="PROSITE-ProRule" id="PRU00339"/>
    </source>
</evidence>
<evidence type="ECO:0000313" key="4">
    <source>
        <dbReference type="Proteomes" id="UP000646827"/>
    </source>
</evidence>
<dbReference type="AlphaFoldDB" id="A0A8H7RZ84"/>
<dbReference type="PANTHER" id="PTHR13318:SF95">
    <property type="entry name" value="F-BOX PROTEIN YLR352W"/>
    <property type="match status" value="1"/>
</dbReference>
<dbReference type="PANTHER" id="PTHR13318">
    <property type="entry name" value="PARTNER OF PAIRED, ISOFORM B-RELATED"/>
    <property type="match status" value="1"/>
</dbReference>
<dbReference type="GO" id="GO:0031146">
    <property type="term" value="P:SCF-dependent proteasomal ubiquitin-dependent protein catabolic process"/>
    <property type="evidence" value="ECO:0007669"/>
    <property type="project" value="TreeGrafter"/>
</dbReference>
<dbReference type="Gene3D" id="3.80.10.10">
    <property type="entry name" value="Ribonuclease Inhibitor"/>
    <property type="match status" value="1"/>
</dbReference>
<gene>
    <name evidence="3" type="ORF">INT45_000049</name>
</gene>
<proteinExistence type="predicted"/>
<keyword evidence="1" id="KW-0802">TPR repeat</keyword>
<dbReference type="OrthoDB" id="2290794at2759"/>
<evidence type="ECO:0000259" key="2">
    <source>
        <dbReference type="PROSITE" id="PS50181"/>
    </source>
</evidence>
<feature type="domain" description="F-box" evidence="2">
    <location>
        <begin position="158"/>
        <end position="206"/>
    </location>
</feature>
<accession>A0A8H7RZ84</accession>
<dbReference type="PROSITE" id="PS50181">
    <property type="entry name" value="FBOX"/>
    <property type="match status" value="1"/>
</dbReference>
<dbReference type="InterPro" id="IPR019734">
    <property type="entry name" value="TPR_rpt"/>
</dbReference>
<feature type="repeat" description="TPR" evidence="1">
    <location>
        <begin position="103"/>
        <end position="136"/>
    </location>
</feature>
<keyword evidence="4" id="KW-1185">Reference proteome</keyword>
<dbReference type="Gene3D" id="1.20.1280.50">
    <property type="match status" value="1"/>
</dbReference>
<dbReference type="PROSITE" id="PS50005">
    <property type="entry name" value="TPR"/>
    <property type="match status" value="1"/>
</dbReference>
<reference evidence="3 4" key="1">
    <citation type="submission" date="2020-12" db="EMBL/GenBank/DDBJ databases">
        <title>Metabolic potential, ecology and presence of endohyphal bacteria is reflected in genomic diversity of Mucoromycotina.</title>
        <authorList>
            <person name="Muszewska A."/>
            <person name="Okrasinska A."/>
            <person name="Steczkiewicz K."/>
            <person name="Drgas O."/>
            <person name="Orlowska M."/>
            <person name="Perlinska-Lenart U."/>
            <person name="Aleksandrzak-Piekarczyk T."/>
            <person name="Szatraj K."/>
            <person name="Zielenkiewicz U."/>
            <person name="Pilsyk S."/>
            <person name="Malc E."/>
            <person name="Mieczkowski P."/>
            <person name="Kruszewska J.S."/>
            <person name="Biernat P."/>
            <person name="Pawlowska J."/>
        </authorList>
    </citation>
    <scope>NUCLEOTIDE SEQUENCE [LARGE SCALE GENOMIC DNA]</scope>
    <source>
        <strain evidence="3 4">CBS 142.35</strain>
    </source>
</reference>
<dbReference type="InterPro" id="IPR001810">
    <property type="entry name" value="F-box_dom"/>
</dbReference>
<comment type="caution">
    <text evidence="3">The sequence shown here is derived from an EMBL/GenBank/DDBJ whole genome shotgun (WGS) entry which is preliminary data.</text>
</comment>
<dbReference type="SUPFAM" id="SSF52047">
    <property type="entry name" value="RNI-like"/>
    <property type="match status" value="2"/>
</dbReference>
<dbReference type="InterPro" id="IPR032675">
    <property type="entry name" value="LRR_dom_sf"/>
</dbReference>
<name>A0A8H7RZ84_9FUNG</name>